<feature type="transmembrane region" description="Helical" evidence="1">
    <location>
        <begin position="83"/>
        <end position="106"/>
    </location>
</feature>
<gene>
    <name evidence="2" type="ORF">F993_00062</name>
</gene>
<keyword evidence="1" id="KW-1133">Transmembrane helix</keyword>
<evidence type="ECO:0000313" key="2">
    <source>
        <dbReference type="EMBL" id="ENU25288.1"/>
    </source>
</evidence>
<protein>
    <recommendedName>
        <fullName evidence="4">DUF599 domain-containing protein</fullName>
    </recommendedName>
</protein>
<keyword evidence="1" id="KW-0812">Transmembrane</keyword>
<accession>A0ABP2TT87</accession>
<feature type="transmembrane region" description="Helical" evidence="1">
    <location>
        <begin position="16"/>
        <end position="35"/>
    </location>
</feature>
<sequence>MEKFLLALQTAASNPLAYAAYIVTIITWFLIAWRVHRHQVLLNHISLLPEKDRLTAISLEMGTVQVKGGVSAEQWLRSRIHTFYLVGFCVVCLTTFAIITLTFYVYNGSVSGSIGLEN</sequence>
<keyword evidence="3" id="KW-1185">Reference proteome</keyword>
<dbReference type="Proteomes" id="UP000013034">
    <property type="component" value="Unassembled WGS sequence"/>
</dbReference>
<reference evidence="2 3" key="1">
    <citation type="submission" date="2013-02" db="EMBL/GenBank/DDBJ databases">
        <title>The Genome Sequence of Acinetobacter sp. NIPH 809.</title>
        <authorList>
            <consortium name="The Broad Institute Genome Sequencing Platform"/>
            <consortium name="The Broad Institute Genome Sequencing Center for Infectious Disease"/>
            <person name="Cerqueira G."/>
            <person name="Feldgarden M."/>
            <person name="Courvalin P."/>
            <person name="Perichon B."/>
            <person name="Grillot-Courvalin C."/>
            <person name="Clermont D."/>
            <person name="Rocha E."/>
            <person name="Yoon E.-J."/>
            <person name="Nemec A."/>
            <person name="Walker B."/>
            <person name="Young S.K."/>
            <person name="Zeng Q."/>
            <person name="Gargeya S."/>
            <person name="Fitzgerald M."/>
            <person name="Haas B."/>
            <person name="Abouelleil A."/>
            <person name="Alvarado L."/>
            <person name="Arachchi H.M."/>
            <person name="Berlin A.M."/>
            <person name="Chapman S.B."/>
            <person name="Dewar J."/>
            <person name="Goldberg J."/>
            <person name="Griggs A."/>
            <person name="Gujja S."/>
            <person name="Hansen M."/>
            <person name="Howarth C."/>
            <person name="Imamovic A."/>
            <person name="Larimer J."/>
            <person name="McCowan C."/>
            <person name="Murphy C."/>
            <person name="Neiman D."/>
            <person name="Pearson M."/>
            <person name="Priest M."/>
            <person name="Roberts A."/>
            <person name="Saif S."/>
            <person name="Shea T."/>
            <person name="Sisk P."/>
            <person name="Sykes S."/>
            <person name="Wortman J."/>
            <person name="Nusbaum C."/>
            <person name="Birren B."/>
        </authorList>
    </citation>
    <scope>NUCLEOTIDE SEQUENCE [LARGE SCALE GENOMIC DNA]</scope>
    <source>
        <strain evidence="2 3">NIPH 809</strain>
    </source>
</reference>
<keyword evidence="1" id="KW-0472">Membrane</keyword>
<name>A0ABP2TT87_9GAMM</name>
<organism evidence="2 3">
    <name type="scientific">Acinetobacter proteolyticus</name>
    <dbReference type="NCBI Taxonomy" id="1776741"/>
    <lineage>
        <taxon>Bacteria</taxon>
        <taxon>Pseudomonadati</taxon>
        <taxon>Pseudomonadota</taxon>
        <taxon>Gammaproteobacteria</taxon>
        <taxon>Moraxellales</taxon>
        <taxon>Moraxellaceae</taxon>
        <taxon>Acinetobacter</taxon>
    </lineage>
</organism>
<comment type="caution">
    <text evidence="2">The sequence shown here is derived from an EMBL/GenBank/DDBJ whole genome shotgun (WGS) entry which is preliminary data.</text>
</comment>
<evidence type="ECO:0008006" key="4">
    <source>
        <dbReference type="Google" id="ProtNLM"/>
    </source>
</evidence>
<proteinExistence type="predicted"/>
<evidence type="ECO:0000256" key="1">
    <source>
        <dbReference type="SAM" id="Phobius"/>
    </source>
</evidence>
<evidence type="ECO:0000313" key="3">
    <source>
        <dbReference type="Proteomes" id="UP000013034"/>
    </source>
</evidence>
<dbReference type="RefSeq" id="WP_004651986.1">
    <property type="nucleotide sequence ID" value="NZ_KB849177.1"/>
</dbReference>
<dbReference type="EMBL" id="APOI01000002">
    <property type="protein sequence ID" value="ENU25288.1"/>
    <property type="molecule type" value="Genomic_DNA"/>
</dbReference>